<evidence type="ECO:0000313" key="9">
    <source>
        <dbReference type="Proteomes" id="UP000016932"/>
    </source>
</evidence>
<dbReference type="SMART" id="SM00490">
    <property type="entry name" value="HELICc"/>
    <property type="match status" value="1"/>
</dbReference>
<dbReference type="EMBL" id="KB446566">
    <property type="protein sequence ID" value="EME77400.1"/>
    <property type="molecule type" value="Genomic_DNA"/>
</dbReference>
<dbReference type="Pfam" id="PF00270">
    <property type="entry name" value="DEAD"/>
    <property type="match status" value="1"/>
</dbReference>
<dbReference type="KEGG" id="pfj:MYCFIDRAFT_168832"/>
<dbReference type="InterPro" id="IPR011545">
    <property type="entry name" value="DEAD/DEAH_box_helicase_dom"/>
</dbReference>
<dbReference type="CDD" id="cd17917">
    <property type="entry name" value="DEXHc_RHA-like"/>
    <property type="match status" value="1"/>
</dbReference>
<dbReference type="eggNOG" id="KOG0920">
    <property type="taxonomic scope" value="Eukaryota"/>
</dbReference>
<gene>
    <name evidence="8" type="ORF">MYCFIDRAFT_168832</name>
</gene>
<keyword evidence="2" id="KW-0547">Nucleotide-binding</keyword>
<dbReference type="GO" id="GO:1990904">
    <property type="term" value="C:ribonucleoprotein complex"/>
    <property type="evidence" value="ECO:0007669"/>
    <property type="project" value="UniProtKB-ARBA"/>
</dbReference>
<evidence type="ECO:0000256" key="3">
    <source>
        <dbReference type="ARBA" id="ARBA00022801"/>
    </source>
</evidence>
<dbReference type="Pfam" id="PF00271">
    <property type="entry name" value="Helicase_C"/>
    <property type="match status" value="1"/>
</dbReference>
<reference evidence="8 9" key="1">
    <citation type="journal article" date="2012" name="PLoS Pathog.">
        <title>Diverse lifestyles and strategies of plant pathogenesis encoded in the genomes of eighteen Dothideomycetes fungi.</title>
        <authorList>
            <person name="Ohm R.A."/>
            <person name="Feau N."/>
            <person name="Henrissat B."/>
            <person name="Schoch C.L."/>
            <person name="Horwitz B.A."/>
            <person name="Barry K.W."/>
            <person name="Condon B.J."/>
            <person name="Copeland A.C."/>
            <person name="Dhillon B."/>
            <person name="Glaser F."/>
            <person name="Hesse C.N."/>
            <person name="Kosti I."/>
            <person name="LaButti K."/>
            <person name="Lindquist E.A."/>
            <person name="Lucas S."/>
            <person name="Salamov A.A."/>
            <person name="Bradshaw R.E."/>
            <person name="Ciuffetti L."/>
            <person name="Hamelin R.C."/>
            <person name="Kema G.H.J."/>
            <person name="Lawrence C."/>
            <person name="Scott J.A."/>
            <person name="Spatafora J.W."/>
            <person name="Turgeon B.G."/>
            <person name="de Wit P.J.G.M."/>
            <person name="Zhong S."/>
            <person name="Goodwin S.B."/>
            <person name="Grigoriev I.V."/>
        </authorList>
    </citation>
    <scope>NUCLEOTIDE SEQUENCE [LARGE SCALE GENOMIC DNA]</scope>
    <source>
        <strain evidence="8 9">CIRAD86</strain>
    </source>
</reference>
<dbReference type="PROSITE" id="PS51192">
    <property type="entry name" value="HELICASE_ATP_BIND_1"/>
    <property type="match status" value="1"/>
</dbReference>
<dbReference type="EC" id="3.6.4.13" evidence="1"/>
<dbReference type="InterPro" id="IPR027417">
    <property type="entry name" value="P-loop_NTPase"/>
</dbReference>
<keyword evidence="5" id="KW-0067">ATP-binding</keyword>
<dbReference type="VEuPathDB" id="FungiDB:MYCFIDRAFT_168832"/>
<evidence type="ECO:0000256" key="2">
    <source>
        <dbReference type="ARBA" id="ARBA00022741"/>
    </source>
</evidence>
<dbReference type="InterPro" id="IPR007502">
    <property type="entry name" value="Helicase-assoc_dom"/>
</dbReference>
<evidence type="ECO:0000313" key="8">
    <source>
        <dbReference type="EMBL" id="EME77400.1"/>
    </source>
</evidence>
<dbReference type="FunFam" id="1.20.120.1080:FF:000002">
    <property type="entry name" value="Putative ATP-dependent RNA helicase DHX36"/>
    <property type="match status" value="1"/>
</dbReference>
<name>M2YI01_PSEFD</name>
<sequence length="512" mass="55987">MSQYSSKVLDLVSDHVYSIVVGATGSGKTTQVPQIILNDAIRRGDGGSCDIICTQPRRLAASSVAQRVAAERGEQLRQSVGYQVRGDSKLPELGGSITYCTTGLLLERLKWDADDVMDNTSHLVIDEVHERDISIDFLLIVLKKAISARQAAGRKIPKVILMSATMDTKLFSAYLPNQVDGRLAPCPHLDVPGRTFPVKEKYLEEGLVPVALLVATIAHICKTTSDGAILAFLPGLQEITATEELLMRSPIFDVDFANADAFQIHSLHSTVPVENQRQIFEPSPIGCRKIILSTNIAETSVTVPDVKHVIDLGKLRENRYDHIQRITSLETVWESNSNARQRAGRAGRVSSGNYYALYSLERRKAMSASGLPELLRADLQETCLSIKAQGFQESVSSFLAAAIEPPPSNAVEVALENLKAIEALTSDESLTALGAVLSKLPVHPALGKMVLLGIIFRCLDPMIIISSMGTERSLFVTPMAERVRAKRAREDLNVADSDHIAALKGFQELRHY</sequence>
<dbReference type="CDD" id="cd18791">
    <property type="entry name" value="SF2_C_RHA"/>
    <property type="match status" value="1"/>
</dbReference>
<dbReference type="PANTHER" id="PTHR18934:SF203">
    <property type="entry name" value="ATP-DEPENDENT RNA HELICASE A"/>
    <property type="match status" value="1"/>
</dbReference>
<dbReference type="GO" id="GO:0016787">
    <property type="term" value="F:hydrolase activity"/>
    <property type="evidence" value="ECO:0007669"/>
    <property type="project" value="UniProtKB-KW"/>
</dbReference>
<dbReference type="PROSITE" id="PS51194">
    <property type="entry name" value="HELICASE_CTER"/>
    <property type="match status" value="1"/>
</dbReference>
<dbReference type="Gene3D" id="1.20.120.1080">
    <property type="match status" value="1"/>
</dbReference>
<dbReference type="InterPro" id="IPR002464">
    <property type="entry name" value="DNA/RNA_helicase_DEAH_CS"/>
</dbReference>
<dbReference type="HOGENOM" id="CLU_001832_1_4_1"/>
<dbReference type="Gene3D" id="3.40.50.300">
    <property type="entry name" value="P-loop containing nucleotide triphosphate hydrolases"/>
    <property type="match status" value="2"/>
</dbReference>
<dbReference type="GO" id="GO:0003724">
    <property type="term" value="F:RNA helicase activity"/>
    <property type="evidence" value="ECO:0007669"/>
    <property type="project" value="UniProtKB-EC"/>
</dbReference>
<evidence type="ECO:0000256" key="1">
    <source>
        <dbReference type="ARBA" id="ARBA00012552"/>
    </source>
</evidence>
<keyword evidence="4" id="KW-0347">Helicase</keyword>
<feature type="non-terminal residue" evidence="8">
    <location>
        <position position="1"/>
    </location>
</feature>
<dbReference type="GO" id="GO:0005524">
    <property type="term" value="F:ATP binding"/>
    <property type="evidence" value="ECO:0007669"/>
    <property type="project" value="UniProtKB-KW"/>
</dbReference>
<feature type="domain" description="Helicase ATP-binding" evidence="6">
    <location>
        <begin position="9"/>
        <end position="184"/>
    </location>
</feature>
<dbReference type="AlphaFoldDB" id="M2YI01"/>
<evidence type="ECO:0000259" key="6">
    <source>
        <dbReference type="PROSITE" id="PS51192"/>
    </source>
</evidence>
<dbReference type="OrthoDB" id="5600252at2759"/>
<dbReference type="InterPro" id="IPR014001">
    <property type="entry name" value="Helicase_ATP-bd"/>
</dbReference>
<dbReference type="PANTHER" id="PTHR18934">
    <property type="entry name" value="ATP-DEPENDENT RNA HELICASE"/>
    <property type="match status" value="1"/>
</dbReference>
<protein>
    <recommendedName>
        <fullName evidence="1">RNA helicase</fullName>
        <ecNumber evidence="1">3.6.4.13</ecNumber>
    </recommendedName>
</protein>
<dbReference type="SMART" id="SM00847">
    <property type="entry name" value="HA2"/>
    <property type="match status" value="1"/>
</dbReference>
<dbReference type="GO" id="GO:0003723">
    <property type="term" value="F:RNA binding"/>
    <property type="evidence" value="ECO:0007669"/>
    <property type="project" value="TreeGrafter"/>
</dbReference>
<evidence type="ECO:0000256" key="4">
    <source>
        <dbReference type="ARBA" id="ARBA00022806"/>
    </source>
</evidence>
<organism evidence="8 9">
    <name type="scientific">Pseudocercospora fijiensis (strain CIRAD86)</name>
    <name type="common">Black leaf streak disease fungus</name>
    <name type="synonym">Mycosphaerella fijiensis</name>
    <dbReference type="NCBI Taxonomy" id="383855"/>
    <lineage>
        <taxon>Eukaryota</taxon>
        <taxon>Fungi</taxon>
        <taxon>Dikarya</taxon>
        <taxon>Ascomycota</taxon>
        <taxon>Pezizomycotina</taxon>
        <taxon>Dothideomycetes</taxon>
        <taxon>Dothideomycetidae</taxon>
        <taxon>Mycosphaerellales</taxon>
        <taxon>Mycosphaerellaceae</taxon>
        <taxon>Pseudocercospora</taxon>
    </lineage>
</organism>
<proteinExistence type="predicted"/>
<evidence type="ECO:0000259" key="7">
    <source>
        <dbReference type="PROSITE" id="PS51194"/>
    </source>
</evidence>
<dbReference type="InterPro" id="IPR048333">
    <property type="entry name" value="HA2_WH"/>
</dbReference>
<evidence type="ECO:0000256" key="5">
    <source>
        <dbReference type="ARBA" id="ARBA00022840"/>
    </source>
</evidence>
<dbReference type="InterPro" id="IPR001650">
    <property type="entry name" value="Helicase_C-like"/>
</dbReference>
<dbReference type="SMART" id="SM00487">
    <property type="entry name" value="DEXDc"/>
    <property type="match status" value="1"/>
</dbReference>
<dbReference type="Pfam" id="PF21010">
    <property type="entry name" value="HA2_C"/>
    <property type="match status" value="1"/>
</dbReference>
<accession>M2YI01</accession>
<dbReference type="GeneID" id="19332286"/>
<dbReference type="RefSeq" id="XP_007932153.1">
    <property type="nucleotide sequence ID" value="XM_007933962.1"/>
</dbReference>
<feature type="domain" description="Helicase C-terminal" evidence="7">
    <location>
        <begin position="216"/>
        <end position="390"/>
    </location>
</feature>
<dbReference type="SUPFAM" id="SSF52540">
    <property type="entry name" value="P-loop containing nucleoside triphosphate hydrolases"/>
    <property type="match status" value="1"/>
</dbReference>
<dbReference type="STRING" id="383855.M2YI01"/>
<dbReference type="PROSITE" id="PS00690">
    <property type="entry name" value="DEAH_ATP_HELICASE"/>
    <property type="match status" value="1"/>
</dbReference>
<keyword evidence="9" id="KW-1185">Reference proteome</keyword>
<keyword evidence="3" id="KW-0378">Hydrolase</keyword>
<dbReference type="Pfam" id="PF04408">
    <property type="entry name" value="WHD_HA2"/>
    <property type="match status" value="1"/>
</dbReference>
<dbReference type="Proteomes" id="UP000016932">
    <property type="component" value="Unassembled WGS sequence"/>
</dbReference>